<dbReference type="EMBL" id="BHXQ01000004">
    <property type="protein sequence ID" value="GCC52294.1"/>
    <property type="molecule type" value="Genomic_DNA"/>
</dbReference>
<evidence type="ECO:0000313" key="2">
    <source>
        <dbReference type="EMBL" id="GCC52294.1"/>
    </source>
</evidence>
<dbReference type="Proteomes" id="UP000288227">
    <property type="component" value="Unassembled WGS sequence"/>
</dbReference>
<evidence type="ECO:0000256" key="1">
    <source>
        <dbReference type="SAM" id="Phobius"/>
    </source>
</evidence>
<dbReference type="AlphaFoldDB" id="A0A401UBR0"/>
<gene>
    <name evidence="2" type="ORF">SanaruYs_25300</name>
</gene>
<accession>A0A401UBR0</accession>
<evidence type="ECO:0000313" key="3">
    <source>
        <dbReference type="Proteomes" id="UP000288227"/>
    </source>
</evidence>
<organism evidence="2 3">
    <name type="scientific">Chryseotalea sanaruensis</name>
    <dbReference type="NCBI Taxonomy" id="2482724"/>
    <lineage>
        <taxon>Bacteria</taxon>
        <taxon>Pseudomonadati</taxon>
        <taxon>Bacteroidota</taxon>
        <taxon>Cytophagia</taxon>
        <taxon>Cytophagales</taxon>
        <taxon>Chryseotaleaceae</taxon>
        <taxon>Chryseotalea</taxon>
    </lineage>
</organism>
<keyword evidence="3" id="KW-1185">Reference proteome</keyword>
<comment type="caution">
    <text evidence="2">The sequence shown here is derived from an EMBL/GenBank/DDBJ whole genome shotgun (WGS) entry which is preliminary data.</text>
</comment>
<proteinExistence type="predicted"/>
<name>A0A401UBR0_9BACT</name>
<keyword evidence="1" id="KW-0812">Transmembrane</keyword>
<sequence length="85" mass="9849">MIILRFLVLLFNVVVITLLVYNMIQLYKRDIPSSKKNVIWFAGGVLLIVPLAIIFGIIPFSMVYLLIYPVAVSFFIYLIREEKVL</sequence>
<feature type="transmembrane region" description="Helical" evidence="1">
    <location>
        <begin position="38"/>
        <end position="57"/>
    </location>
</feature>
<reference evidence="2 3" key="1">
    <citation type="submission" date="2018-11" db="EMBL/GenBank/DDBJ databases">
        <title>Chryseotalea sanarue gen. nov., sp., nov., a member of the family Cytophagaceae, isolated from a brackish lake in Hamamatsu Japan.</title>
        <authorList>
            <person name="Maejima Y."/>
            <person name="Iino T."/>
            <person name="Muraguchi Y."/>
            <person name="Fukuda K."/>
            <person name="Ohkuma M."/>
            <person name="Moriuchi R."/>
            <person name="Dohra H."/>
            <person name="Kimbara K."/>
            <person name="Shintani M."/>
        </authorList>
    </citation>
    <scope>NUCLEOTIDE SEQUENCE [LARGE SCALE GENOMIC DNA]</scope>
    <source>
        <strain evidence="2 3">Ys</strain>
    </source>
</reference>
<feature type="transmembrane region" description="Helical" evidence="1">
    <location>
        <begin position="63"/>
        <end position="79"/>
    </location>
</feature>
<dbReference type="RefSeq" id="WP_127122932.1">
    <property type="nucleotide sequence ID" value="NZ_BHXQ01000004.1"/>
</dbReference>
<protein>
    <submittedName>
        <fullName evidence="2">Uncharacterized protein</fullName>
    </submittedName>
</protein>
<feature type="transmembrane region" description="Helical" evidence="1">
    <location>
        <begin position="6"/>
        <end position="26"/>
    </location>
</feature>
<keyword evidence="1" id="KW-1133">Transmembrane helix</keyword>
<keyword evidence="1" id="KW-0472">Membrane</keyword>